<comment type="cofactor">
    <cofactor evidence="6">
        <name>Zn(2+)</name>
        <dbReference type="ChEBI" id="CHEBI:29105"/>
    </cofactor>
    <text evidence="6">Binds 1 zinc ion per subunit.</text>
</comment>
<dbReference type="STRING" id="762983.HMPREF9444_02124"/>
<dbReference type="InterPro" id="IPR051156">
    <property type="entry name" value="Mito/Outer_Membr_Metalloprot"/>
</dbReference>
<evidence type="ECO:0000256" key="4">
    <source>
        <dbReference type="ARBA" id="ARBA00022833"/>
    </source>
</evidence>
<evidence type="ECO:0000256" key="6">
    <source>
        <dbReference type="RuleBase" id="RU003983"/>
    </source>
</evidence>
<dbReference type="AlphaFoldDB" id="E8LMX5"/>
<keyword evidence="3 6" id="KW-0378">Hydrolase</keyword>
<dbReference type="eggNOG" id="COG0501">
    <property type="taxonomic scope" value="Bacteria"/>
</dbReference>
<evidence type="ECO:0000313" key="9">
    <source>
        <dbReference type="Proteomes" id="UP000018458"/>
    </source>
</evidence>
<organism evidence="8 9">
    <name type="scientific">Succinatimonas hippei (strain DSM 22608 / JCM 16073 / KCTC 15190 / YIT 12066)</name>
    <dbReference type="NCBI Taxonomy" id="762983"/>
    <lineage>
        <taxon>Bacteria</taxon>
        <taxon>Pseudomonadati</taxon>
        <taxon>Pseudomonadota</taxon>
        <taxon>Gammaproteobacteria</taxon>
        <taxon>Aeromonadales</taxon>
        <taxon>Succinivibrionaceae</taxon>
        <taxon>Succinatimonas</taxon>
    </lineage>
</organism>
<evidence type="ECO:0000256" key="5">
    <source>
        <dbReference type="ARBA" id="ARBA00023049"/>
    </source>
</evidence>
<accession>E8LMX5</accession>
<sequence length="233" mass="25857">MLTSADQINTQADQAYSQVIKQAKDKKLLNTNKQTTARVKRIANKLIAATSAFRPDAKQWNWEVNVITSDTVNAWCMPGGKIVVYSGIINKLKLTDDEIAIVVGHEIVHALREHSREQQSREMIKSGIIAIAAIMGADRGTLALGNTVANLGFSLPFNRQQETEADTIGLELAYRAGFNPDAAVSVWQKMSKMGGEQPPEFLSTHPSYEHRIDNLQQIANQLKLMKRKNSSKI</sequence>
<dbReference type="GO" id="GO:0046872">
    <property type="term" value="F:metal ion binding"/>
    <property type="evidence" value="ECO:0007669"/>
    <property type="project" value="UniProtKB-KW"/>
</dbReference>
<dbReference type="Proteomes" id="UP000018458">
    <property type="component" value="Unassembled WGS sequence"/>
</dbReference>
<reference evidence="8 9" key="1">
    <citation type="submission" date="2011-01" db="EMBL/GenBank/DDBJ databases">
        <authorList>
            <person name="Weinstock G."/>
            <person name="Sodergren E."/>
            <person name="Clifton S."/>
            <person name="Fulton L."/>
            <person name="Fulton B."/>
            <person name="Courtney L."/>
            <person name="Fronick C."/>
            <person name="Harrison M."/>
            <person name="Strong C."/>
            <person name="Farmer C."/>
            <person name="Delahaunty K."/>
            <person name="Markovic C."/>
            <person name="Hall O."/>
            <person name="Minx P."/>
            <person name="Tomlinson C."/>
            <person name="Mitreva M."/>
            <person name="Hou S."/>
            <person name="Chen J."/>
            <person name="Wollam A."/>
            <person name="Pepin K.H."/>
            <person name="Johnson M."/>
            <person name="Bhonagiri V."/>
            <person name="Zhang X."/>
            <person name="Suruliraj S."/>
            <person name="Warren W."/>
            <person name="Chinwalla A."/>
            <person name="Mardis E.R."/>
            <person name="Wilson R.K."/>
        </authorList>
    </citation>
    <scope>NUCLEOTIDE SEQUENCE [LARGE SCALE GENOMIC DNA]</scope>
    <source>
        <strain evidence="9">DSM 22608 / JCM 16073 / KCTC 15190 / YIT 12066</strain>
    </source>
</reference>
<dbReference type="GO" id="GO:0004222">
    <property type="term" value="F:metalloendopeptidase activity"/>
    <property type="evidence" value="ECO:0007669"/>
    <property type="project" value="InterPro"/>
</dbReference>
<dbReference type="EC" id="3.4.24.-" evidence="8"/>
<dbReference type="PANTHER" id="PTHR22726">
    <property type="entry name" value="METALLOENDOPEPTIDASE OMA1"/>
    <property type="match status" value="1"/>
</dbReference>
<keyword evidence="2" id="KW-0479">Metal-binding</keyword>
<dbReference type="EMBL" id="AEVO01000150">
    <property type="protein sequence ID" value="EFY06151.1"/>
    <property type="molecule type" value="Genomic_DNA"/>
</dbReference>
<proteinExistence type="inferred from homology"/>
<gene>
    <name evidence="8" type="ORF">HMPREF9444_02124</name>
</gene>
<dbReference type="HOGENOM" id="CLU_029002_5_0_6"/>
<evidence type="ECO:0000259" key="7">
    <source>
        <dbReference type="Pfam" id="PF01435"/>
    </source>
</evidence>
<feature type="domain" description="Peptidase M48" evidence="7">
    <location>
        <begin position="34"/>
        <end position="218"/>
    </location>
</feature>
<dbReference type="GO" id="GO:0016020">
    <property type="term" value="C:membrane"/>
    <property type="evidence" value="ECO:0007669"/>
    <property type="project" value="TreeGrafter"/>
</dbReference>
<keyword evidence="1 6" id="KW-0645">Protease</keyword>
<evidence type="ECO:0000313" key="8">
    <source>
        <dbReference type="EMBL" id="EFY06151.1"/>
    </source>
</evidence>
<evidence type="ECO:0000256" key="1">
    <source>
        <dbReference type="ARBA" id="ARBA00022670"/>
    </source>
</evidence>
<keyword evidence="5 6" id="KW-0482">Metalloprotease</keyword>
<dbReference type="Pfam" id="PF01435">
    <property type="entry name" value="Peptidase_M48"/>
    <property type="match status" value="1"/>
</dbReference>
<dbReference type="GO" id="GO:0051603">
    <property type="term" value="P:proteolysis involved in protein catabolic process"/>
    <property type="evidence" value="ECO:0007669"/>
    <property type="project" value="TreeGrafter"/>
</dbReference>
<name>E8LMX5_SUCHY</name>
<keyword evidence="9" id="KW-1185">Reference proteome</keyword>
<evidence type="ECO:0000256" key="3">
    <source>
        <dbReference type="ARBA" id="ARBA00022801"/>
    </source>
</evidence>
<evidence type="ECO:0000256" key="2">
    <source>
        <dbReference type="ARBA" id="ARBA00022723"/>
    </source>
</evidence>
<comment type="caution">
    <text evidence="8">The sequence shown here is derived from an EMBL/GenBank/DDBJ whole genome shotgun (WGS) entry which is preliminary data.</text>
</comment>
<dbReference type="Gene3D" id="3.30.2010.10">
    <property type="entry name" value="Metalloproteases ('zincins'), catalytic domain"/>
    <property type="match status" value="1"/>
</dbReference>
<comment type="similarity">
    <text evidence="6">Belongs to the peptidase M48 family.</text>
</comment>
<dbReference type="CDD" id="cd07331">
    <property type="entry name" value="M48C_Oma1_like"/>
    <property type="match status" value="1"/>
</dbReference>
<protein>
    <submittedName>
        <fullName evidence="8">Peptidase, M48 family</fullName>
        <ecNumber evidence="8">3.4.24.-</ecNumber>
    </submittedName>
</protein>
<dbReference type="InterPro" id="IPR001915">
    <property type="entry name" value="Peptidase_M48"/>
</dbReference>
<keyword evidence="4 6" id="KW-0862">Zinc</keyword>
<dbReference type="PANTHER" id="PTHR22726:SF1">
    <property type="entry name" value="METALLOENDOPEPTIDASE OMA1, MITOCHONDRIAL"/>
    <property type="match status" value="1"/>
</dbReference>